<comment type="caution">
    <text evidence="1">The sequence shown here is derived from an EMBL/GenBank/DDBJ whole genome shotgun (WGS) entry which is preliminary data.</text>
</comment>
<evidence type="ECO:0000313" key="2">
    <source>
        <dbReference type="Proteomes" id="UP001197214"/>
    </source>
</evidence>
<accession>A0ABS6XI86</accession>
<reference evidence="1 2" key="1">
    <citation type="submission" date="2021-07" db="EMBL/GenBank/DDBJ databases">
        <title>Stakelama flava sp. nov., a novel endophytic bacterium isolated from branch of Kandelia candel.</title>
        <authorList>
            <person name="Tuo L."/>
        </authorList>
    </citation>
    <scope>NUCLEOTIDE SEQUENCE [LARGE SCALE GENOMIC DNA]</scope>
    <source>
        <strain evidence="1 2">CBK3Z-3</strain>
    </source>
</reference>
<proteinExistence type="predicted"/>
<dbReference type="Proteomes" id="UP001197214">
    <property type="component" value="Unassembled WGS sequence"/>
</dbReference>
<organism evidence="1 2">
    <name type="scientific">Stakelama flava</name>
    <dbReference type="NCBI Taxonomy" id="2860338"/>
    <lineage>
        <taxon>Bacteria</taxon>
        <taxon>Pseudomonadati</taxon>
        <taxon>Pseudomonadota</taxon>
        <taxon>Alphaproteobacteria</taxon>
        <taxon>Sphingomonadales</taxon>
        <taxon>Sphingomonadaceae</taxon>
        <taxon>Stakelama</taxon>
    </lineage>
</organism>
<name>A0ABS6XI86_9SPHN</name>
<evidence type="ECO:0008006" key="3">
    <source>
        <dbReference type="Google" id="ProtNLM"/>
    </source>
</evidence>
<gene>
    <name evidence="1" type="ORF">KY084_03310</name>
</gene>
<sequence length="145" mass="14881">MAGTIPVSNPAGYITQSALAVRDPNGAARGVDGANPLPVTLLAADETLSPPLTGNTSNSILSDGFVPKAGRPIWISLSGEWSGSVVVKRSIDGGATSAPLTIGGQPWAVFESNAMEPVGEESVAGAIWYLDIMLANGTLSYEVRQ</sequence>
<protein>
    <recommendedName>
        <fullName evidence="3">DUF2793 domain-containing protein</fullName>
    </recommendedName>
</protein>
<dbReference type="EMBL" id="JAHWZX010000002">
    <property type="protein sequence ID" value="MBW4329902.1"/>
    <property type="molecule type" value="Genomic_DNA"/>
</dbReference>
<evidence type="ECO:0000313" key="1">
    <source>
        <dbReference type="EMBL" id="MBW4329902.1"/>
    </source>
</evidence>
<keyword evidence="2" id="KW-1185">Reference proteome</keyword>
<dbReference type="RefSeq" id="WP_219237001.1">
    <property type="nucleotide sequence ID" value="NZ_JAHWZX010000002.1"/>
</dbReference>